<protein>
    <recommendedName>
        <fullName evidence="4">NACHT domain-containing protein</fullName>
    </recommendedName>
</protein>
<feature type="domain" description="NACHT" evidence="4">
    <location>
        <begin position="99"/>
        <end position="256"/>
    </location>
</feature>
<dbReference type="InterPro" id="IPR027417">
    <property type="entry name" value="P-loop_NTPase"/>
</dbReference>
<evidence type="ECO:0000259" key="4">
    <source>
        <dbReference type="PROSITE" id="PS50837"/>
    </source>
</evidence>
<feature type="region of interest" description="Disordered" evidence="2">
    <location>
        <begin position="1"/>
        <end position="23"/>
    </location>
</feature>
<dbReference type="InterPro" id="IPR007111">
    <property type="entry name" value="NACHT_NTPase"/>
</dbReference>
<keyword evidence="3" id="KW-0472">Membrane</keyword>
<keyword evidence="1" id="KW-0677">Repeat</keyword>
<keyword evidence="3" id="KW-0812">Transmembrane</keyword>
<dbReference type="EMBL" id="JAKLMC020000007">
    <property type="protein sequence ID" value="KAK5954970.1"/>
    <property type="molecule type" value="Genomic_DNA"/>
</dbReference>
<accession>A0AAN8EIU6</accession>
<keyword evidence="3" id="KW-1133">Transmembrane helix</keyword>
<dbReference type="InterPro" id="IPR056884">
    <property type="entry name" value="NPHP3-like_N"/>
</dbReference>
<dbReference type="Pfam" id="PF24883">
    <property type="entry name" value="NPHP3_N"/>
    <property type="match status" value="1"/>
</dbReference>
<dbReference type="SUPFAM" id="SSF52540">
    <property type="entry name" value="P-loop containing nucleoside triphosphate hydrolases"/>
    <property type="match status" value="1"/>
</dbReference>
<dbReference type="Gene3D" id="3.40.50.300">
    <property type="entry name" value="P-loop containing nucleotide triphosphate hydrolases"/>
    <property type="match status" value="1"/>
</dbReference>
<dbReference type="AlphaFoldDB" id="A0AAN8EIU6"/>
<dbReference type="PROSITE" id="PS50837">
    <property type="entry name" value="NACHT"/>
    <property type="match status" value="1"/>
</dbReference>
<organism evidence="5 6">
    <name type="scientific">Knufia fluminis</name>
    <dbReference type="NCBI Taxonomy" id="191047"/>
    <lineage>
        <taxon>Eukaryota</taxon>
        <taxon>Fungi</taxon>
        <taxon>Dikarya</taxon>
        <taxon>Ascomycota</taxon>
        <taxon>Pezizomycotina</taxon>
        <taxon>Eurotiomycetes</taxon>
        <taxon>Chaetothyriomycetidae</taxon>
        <taxon>Chaetothyriales</taxon>
        <taxon>Trichomeriaceae</taxon>
        <taxon>Knufia</taxon>
    </lineage>
</organism>
<name>A0AAN8EIU6_9EURO</name>
<evidence type="ECO:0000256" key="3">
    <source>
        <dbReference type="SAM" id="Phobius"/>
    </source>
</evidence>
<dbReference type="PANTHER" id="PTHR10039">
    <property type="entry name" value="AMELOGENIN"/>
    <property type="match status" value="1"/>
</dbReference>
<evidence type="ECO:0000256" key="2">
    <source>
        <dbReference type="SAM" id="MobiDB-lite"/>
    </source>
</evidence>
<dbReference type="PANTHER" id="PTHR10039:SF5">
    <property type="entry name" value="NACHT DOMAIN-CONTAINING PROTEIN"/>
    <property type="match status" value="1"/>
</dbReference>
<evidence type="ECO:0000313" key="5">
    <source>
        <dbReference type="EMBL" id="KAK5954970.1"/>
    </source>
</evidence>
<keyword evidence="6" id="KW-1185">Reference proteome</keyword>
<feature type="compositionally biased region" description="Basic and acidic residues" evidence="2">
    <location>
        <begin position="1"/>
        <end position="21"/>
    </location>
</feature>
<evidence type="ECO:0000256" key="1">
    <source>
        <dbReference type="ARBA" id="ARBA00022737"/>
    </source>
</evidence>
<evidence type="ECO:0000313" key="6">
    <source>
        <dbReference type="Proteomes" id="UP001316803"/>
    </source>
</evidence>
<reference evidence="5 6" key="1">
    <citation type="submission" date="2022-12" db="EMBL/GenBank/DDBJ databases">
        <title>Genomic features and morphological characterization of a novel Knufia sp. strain isolated from spacecraft assembly facility.</title>
        <authorList>
            <person name="Teixeira M."/>
            <person name="Chander A.M."/>
            <person name="Stajich J.E."/>
            <person name="Venkateswaran K."/>
        </authorList>
    </citation>
    <scope>NUCLEOTIDE SEQUENCE [LARGE SCALE GENOMIC DNA]</scope>
    <source>
        <strain evidence="5 6">FJI-L2-BK-P2</strain>
    </source>
</reference>
<proteinExistence type="predicted"/>
<feature type="transmembrane region" description="Helical" evidence="3">
    <location>
        <begin position="678"/>
        <end position="696"/>
    </location>
</feature>
<sequence length="757" mass="86869">MEFEERHQPGNVPDPHEHGNKYGDLSMSGNAQAFLGNAYFYSTGSADRQEDREQELLFKSLYYGQMDDRKTDVTTAKVQTCQWIWSTIFRRWLRAHQPKAFWIAGKPGSGKSTLMKYLASSTDVVSNLPDHRPGWLVVSFFFDFRLADEVGNSVTGLLRSLLFQIIDALPQTANSKDVRNSVLQRLHGHWRQSRTPSTDQLTEAFQDVIHTSDQNIFVLVDGLDEFTGNPVPLLEFLLSLRRYRSLKICLASRPESEIREILGVLPNIHMSEHNEVGMQQYISLKIQRFQPRLDMLKLLNIQGTLVEKSQGVFLRVHLALEEVLQAGLRGATAPEIKQALASFPVELHTLYQRILARIPLGRRLEAAMMYMLISSATFQVTVALLRSTMRFVILQLGLYDFLADILDEEHFLRRFHATVGGLLELAPLSERLYADFEDYEAGSLRIRLIHETVRSFTRRSQWTDMFIPKNFKQLFPNNFWQRIGSKALLVGNIRTIGVSTSILSSVHGQHKNFTEFSNIIQHNSKDDMLRSLIPLIHHSIRFLPVIFETGRRQAEHDQLRAELPGIMRCRLASMHFALVGAHYGDGVRFPGASLAHEVSDLMIAAGHRNFTYVHENMHRIRQLQDHQRDDIVMAAIFSCRRWGSACVTDDLQQYDEEQSSLHHTVDVILSINNHYHSFHLAIFLILGFAGSARYILKMQDQFASRSRRAWEPVRVPRWNLKNGIGPLFPSADPLCLWACEYDAYPQQSNDRSARLQY</sequence>
<comment type="caution">
    <text evidence="5">The sequence shown here is derived from an EMBL/GenBank/DDBJ whole genome shotgun (WGS) entry which is preliminary data.</text>
</comment>
<gene>
    <name evidence="5" type="ORF">OHC33_003649</name>
</gene>
<dbReference type="Proteomes" id="UP001316803">
    <property type="component" value="Unassembled WGS sequence"/>
</dbReference>